<dbReference type="STRING" id="550447.SAMN05428946_0005"/>
<evidence type="ECO:0008006" key="4">
    <source>
        <dbReference type="Google" id="ProtNLM"/>
    </source>
</evidence>
<dbReference type="EMBL" id="FTPL01000001">
    <property type="protein sequence ID" value="SIT66028.1"/>
    <property type="molecule type" value="Genomic_DNA"/>
</dbReference>
<name>A0A1U7PKU4_9BACI</name>
<keyword evidence="1" id="KW-1133">Transmembrane helix</keyword>
<evidence type="ECO:0000256" key="1">
    <source>
        <dbReference type="SAM" id="Phobius"/>
    </source>
</evidence>
<keyword evidence="1" id="KW-0812">Transmembrane</keyword>
<protein>
    <recommendedName>
        <fullName evidence="4">Transmembrane protein</fullName>
    </recommendedName>
</protein>
<reference evidence="3" key="1">
    <citation type="submission" date="2017-01" db="EMBL/GenBank/DDBJ databases">
        <authorList>
            <person name="Varghese N."/>
            <person name="Submissions S."/>
        </authorList>
    </citation>
    <scope>NUCLEOTIDE SEQUENCE [LARGE SCALE GENOMIC DNA]</scope>
    <source>
        <strain evidence="3">MNA4</strain>
    </source>
</reference>
<feature type="transmembrane region" description="Helical" evidence="1">
    <location>
        <begin position="79"/>
        <end position="104"/>
    </location>
</feature>
<accession>A0A1U7PKU4</accession>
<dbReference type="AlphaFoldDB" id="A0A1U7PKU4"/>
<sequence>MNAFKKQREIIKDSASETKHNWKAIRQGGGKKEGTKMFGLFCFSAVFFVTYVAICYVTVLFALVGVFGGLYLSFTSSPYYLYLLLLPVFSMAVLTIAGSLWRVVYPTYKKEYIKETGLDGASL</sequence>
<keyword evidence="3" id="KW-1185">Reference proteome</keyword>
<evidence type="ECO:0000313" key="3">
    <source>
        <dbReference type="Proteomes" id="UP000187550"/>
    </source>
</evidence>
<keyword evidence="1" id="KW-0472">Membrane</keyword>
<gene>
    <name evidence="2" type="ORF">SAMN05428946_0005</name>
</gene>
<proteinExistence type="predicted"/>
<evidence type="ECO:0000313" key="2">
    <source>
        <dbReference type="EMBL" id="SIT66028.1"/>
    </source>
</evidence>
<dbReference type="Proteomes" id="UP000187550">
    <property type="component" value="Unassembled WGS sequence"/>
</dbReference>
<dbReference type="RefSeq" id="WP_076756341.1">
    <property type="nucleotide sequence ID" value="NZ_FTPL01000001.1"/>
</dbReference>
<organism evidence="2 3">
    <name type="scientific">Edaphobacillus lindanitolerans</name>
    <dbReference type="NCBI Taxonomy" id="550447"/>
    <lineage>
        <taxon>Bacteria</taxon>
        <taxon>Bacillati</taxon>
        <taxon>Bacillota</taxon>
        <taxon>Bacilli</taxon>
        <taxon>Bacillales</taxon>
        <taxon>Bacillaceae</taxon>
        <taxon>Edaphobacillus</taxon>
    </lineage>
</organism>
<feature type="transmembrane region" description="Helical" evidence="1">
    <location>
        <begin position="40"/>
        <end position="67"/>
    </location>
</feature>